<protein>
    <submittedName>
        <fullName evidence="1">Uncharacterized protein</fullName>
    </submittedName>
</protein>
<sequence length="74" mass="8393">MAQFVKIQLSVFCYNCIVCGSRPVIEQAKGSKFIVRCPKNSAHYQTQSGLVDIDDWNKNNWVQDSDDKLKVVAN</sequence>
<dbReference type="OrthoDB" id="797361at2"/>
<reference evidence="1 2" key="1">
    <citation type="journal article" date="2013" name="J. Microbiol.">
        <title>Mucilaginibacter ginsenosidivorax sp. nov., with ginsenoside converting activity isolated from sediment.</title>
        <authorList>
            <person name="Kim J.K."/>
            <person name="Choi T.E."/>
            <person name="Liu Q.M."/>
            <person name="Park H.Y."/>
            <person name="Yi T.H."/>
            <person name="Yoon M.H."/>
            <person name="Kim S.C."/>
            <person name="Im W.T."/>
        </authorList>
    </citation>
    <scope>NUCLEOTIDE SEQUENCE [LARGE SCALE GENOMIC DNA]</scope>
    <source>
        <strain evidence="1 2">KHI28</strain>
    </source>
</reference>
<dbReference type="EMBL" id="CP042437">
    <property type="protein sequence ID" value="QEC78318.1"/>
    <property type="molecule type" value="Genomic_DNA"/>
</dbReference>
<evidence type="ECO:0000313" key="1">
    <source>
        <dbReference type="EMBL" id="QEC78318.1"/>
    </source>
</evidence>
<evidence type="ECO:0000313" key="2">
    <source>
        <dbReference type="Proteomes" id="UP000321362"/>
    </source>
</evidence>
<dbReference type="AlphaFoldDB" id="A0A5B8W7V5"/>
<keyword evidence="2" id="KW-1185">Reference proteome</keyword>
<dbReference type="RefSeq" id="WP_147056845.1">
    <property type="nucleotide sequence ID" value="NZ_CP042437.1"/>
</dbReference>
<dbReference type="Proteomes" id="UP000321362">
    <property type="component" value="Chromosome"/>
</dbReference>
<organism evidence="1 2">
    <name type="scientific">Mucilaginibacter ginsenosidivorax</name>
    <dbReference type="NCBI Taxonomy" id="862126"/>
    <lineage>
        <taxon>Bacteria</taxon>
        <taxon>Pseudomonadati</taxon>
        <taxon>Bacteroidota</taxon>
        <taxon>Sphingobacteriia</taxon>
        <taxon>Sphingobacteriales</taxon>
        <taxon>Sphingobacteriaceae</taxon>
        <taxon>Mucilaginibacter</taxon>
    </lineage>
</organism>
<name>A0A5B8W7V5_9SPHI</name>
<proteinExistence type="predicted"/>
<accession>A0A5B8W7V5</accession>
<dbReference type="KEGG" id="mgk:FSB76_21105"/>
<gene>
    <name evidence="1" type="ORF">FSB76_21105</name>
</gene>